<gene>
    <name evidence="2" type="ORF">SAMN05216439_0994</name>
</gene>
<keyword evidence="1" id="KW-1133">Transmembrane helix</keyword>
<dbReference type="EMBL" id="FOAK01000002">
    <property type="protein sequence ID" value="SEK46589.1"/>
    <property type="molecule type" value="Genomic_DNA"/>
</dbReference>
<feature type="transmembrane region" description="Helical" evidence="1">
    <location>
        <begin position="7"/>
        <end position="24"/>
    </location>
</feature>
<dbReference type="AlphaFoldDB" id="A0A1H7H8L7"/>
<accession>A0A1H7H8L7</accession>
<dbReference type="STRING" id="190974.SAMN05216439_0994"/>
<keyword evidence="1" id="KW-0472">Membrane</keyword>
<sequence length="172" mass="19465">MSSYSKLIIFILVLLFISAAIFFIDSSMDSINRTMPGVSDSIVNGDKEYNEAVQLVNDKSFDEAKTKAVSAENNYNNSLIKLNGIRNNFSSDINEVQEEYIGTVIKELELKINAVNNLKEAIDCFKINSNYTGTNYASKANDLMYEATEYQHERNSIVKNNSNLFKQQNFVI</sequence>
<organism evidence="2 3">
    <name type="scientific">Methanobrevibacter gottschalkii</name>
    <dbReference type="NCBI Taxonomy" id="190974"/>
    <lineage>
        <taxon>Archaea</taxon>
        <taxon>Methanobacteriati</taxon>
        <taxon>Methanobacteriota</taxon>
        <taxon>Methanomada group</taxon>
        <taxon>Methanobacteria</taxon>
        <taxon>Methanobacteriales</taxon>
        <taxon>Methanobacteriaceae</taxon>
        <taxon>Methanobrevibacter</taxon>
    </lineage>
</organism>
<name>A0A1H7H8L7_9EURY</name>
<dbReference type="Proteomes" id="UP000199506">
    <property type="component" value="Unassembled WGS sequence"/>
</dbReference>
<evidence type="ECO:0000313" key="3">
    <source>
        <dbReference type="Proteomes" id="UP000199506"/>
    </source>
</evidence>
<proteinExistence type="predicted"/>
<evidence type="ECO:0000256" key="1">
    <source>
        <dbReference type="SAM" id="Phobius"/>
    </source>
</evidence>
<keyword evidence="1" id="KW-0812">Transmembrane</keyword>
<evidence type="ECO:0000313" key="2">
    <source>
        <dbReference type="EMBL" id="SEK46589.1"/>
    </source>
</evidence>
<protein>
    <submittedName>
        <fullName evidence="2">Uncharacterized protein</fullName>
    </submittedName>
</protein>
<reference evidence="2 3" key="1">
    <citation type="submission" date="2016-10" db="EMBL/GenBank/DDBJ databases">
        <authorList>
            <person name="de Groot N.N."/>
        </authorList>
    </citation>
    <scope>NUCLEOTIDE SEQUENCE [LARGE SCALE GENOMIC DNA]</scope>
    <source>
        <strain evidence="2 3">DSM 11978</strain>
    </source>
</reference>